<dbReference type="EMBL" id="JACSQY010000006">
    <property type="protein sequence ID" value="MBD7908536.1"/>
    <property type="molecule type" value="Genomic_DNA"/>
</dbReference>
<evidence type="ECO:0008006" key="3">
    <source>
        <dbReference type="Google" id="ProtNLM"/>
    </source>
</evidence>
<reference evidence="1 2" key="1">
    <citation type="submission" date="2020-08" db="EMBL/GenBank/DDBJ databases">
        <title>A Genomic Blueprint of the Chicken Gut Microbiome.</title>
        <authorList>
            <person name="Gilroy R."/>
            <person name="Ravi A."/>
            <person name="Getino M."/>
            <person name="Pursley I."/>
            <person name="Horton D.L."/>
            <person name="Alikhan N.-F."/>
            <person name="Baker D."/>
            <person name="Gharbi K."/>
            <person name="Hall N."/>
            <person name="Watson M."/>
            <person name="Adriaenssens E.M."/>
            <person name="Foster-Nyarko E."/>
            <person name="Jarju S."/>
            <person name="Secka A."/>
            <person name="Antonio M."/>
            <person name="Oren A."/>
            <person name="Chaudhuri R."/>
            <person name="La Ragione R.M."/>
            <person name="Hildebrand F."/>
            <person name="Pallen M.J."/>
        </authorList>
    </citation>
    <scope>NUCLEOTIDE SEQUENCE [LARGE SCALE GENOMIC DNA]</scope>
    <source>
        <strain evidence="1 2">Sa3CUA8</strain>
    </source>
</reference>
<dbReference type="PROSITE" id="PS51257">
    <property type="entry name" value="PROKAR_LIPOPROTEIN"/>
    <property type="match status" value="1"/>
</dbReference>
<proteinExistence type="predicted"/>
<protein>
    <recommendedName>
        <fullName evidence="3">Lipoprotein</fullName>
    </recommendedName>
</protein>
<evidence type="ECO:0000313" key="1">
    <source>
        <dbReference type="EMBL" id="MBD7908536.1"/>
    </source>
</evidence>
<name>A0ABR8PK51_9BACL</name>
<accession>A0ABR8PK51</accession>
<organism evidence="1 2">
    <name type="scientific">Sporosarcina gallistercoris</name>
    <dbReference type="NCBI Taxonomy" id="2762245"/>
    <lineage>
        <taxon>Bacteria</taxon>
        <taxon>Bacillati</taxon>
        <taxon>Bacillota</taxon>
        <taxon>Bacilli</taxon>
        <taxon>Bacillales</taxon>
        <taxon>Caryophanaceae</taxon>
        <taxon>Sporosarcina</taxon>
    </lineage>
</organism>
<sequence>MKSIYLLVIIGLMAVLVACQSKEAEQFIEKESTVQEAHHLVEEAMIEKGLTVSAGKVQYDNIGKSTDRSRVVVDYETEHEPAYKGRAFLLVDEDSKPRRIAGVDHLGLDYTEGLLSLGDLLMERLATAAYQSVVLEVEPVMEQLPGLSWENDEKIDVNRVGYDKEQFPEILRLYGEDRLANPTEEEAKQWLEQYQIRSGDEPLELWLPLNYAGEMTNAQFEAMLEQFSGLKDMWDGPMYVRITADHFDETEDPIYNAYSNGMGSNVFIGAFK</sequence>
<evidence type="ECO:0000313" key="2">
    <source>
        <dbReference type="Proteomes" id="UP000659496"/>
    </source>
</evidence>
<gene>
    <name evidence="1" type="ORF">H9659_09355</name>
</gene>
<comment type="caution">
    <text evidence="1">The sequence shown here is derived from an EMBL/GenBank/DDBJ whole genome shotgun (WGS) entry which is preliminary data.</text>
</comment>
<dbReference type="Proteomes" id="UP000659496">
    <property type="component" value="Unassembled WGS sequence"/>
</dbReference>
<dbReference type="RefSeq" id="WP_191689776.1">
    <property type="nucleotide sequence ID" value="NZ_JACSQY010000006.1"/>
</dbReference>
<keyword evidence="2" id="KW-1185">Reference proteome</keyword>